<proteinExistence type="predicted"/>
<name>A0AAW4R0X0_BACCE</name>
<gene>
    <name evidence="1" type="ORF">H7U08_22020</name>
</gene>
<evidence type="ECO:0000313" key="1">
    <source>
        <dbReference type="EMBL" id="MBY0039190.1"/>
    </source>
</evidence>
<dbReference type="AlphaFoldDB" id="A0AAW4R0X0"/>
<organism evidence="1 2">
    <name type="scientific">Bacillus cereus</name>
    <dbReference type="NCBI Taxonomy" id="1396"/>
    <lineage>
        <taxon>Bacteria</taxon>
        <taxon>Bacillati</taxon>
        <taxon>Bacillota</taxon>
        <taxon>Bacilli</taxon>
        <taxon>Bacillales</taxon>
        <taxon>Bacillaceae</taxon>
        <taxon>Bacillus</taxon>
        <taxon>Bacillus cereus group</taxon>
    </lineage>
</organism>
<protein>
    <recommendedName>
        <fullName evidence="3">Lipoprotein</fullName>
    </recommendedName>
</protein>
<evidence type="ECO:0008006" key="3">
    <source>
        <dbReference type="Google" id="ProtNLM"/>
    </source>
</evidence>
<comment type="caution">
    <text evidence="1">The sequence shown here is derived from an EMBL/GenBank/DDBJ whole genome shotgun (WGS) entry which is preliminary data.</text>
</comment>
<sequence>MKITKITCNMMFSLILLTSCDISDKEIEQKAQSYTKSQYGFSIKLNEVEIPGNYKDLLGPDVRIAHVQQVNEPYLQFQLALDGRISPKVDSDNYIIKKEANDVKEKFNTYYVGKENNDIFTFEQMYTGNIVFDKKEEAEKVKKNVKKYVTAVFRSNIFLDVNNPVHMEKLAELARSIQEFNKTNGNNKSSVEDITIQLPNADKELLQSIAVDYILTADDAKKALERKEHYMEALLLTK</sequence>
<accession>A0AAW4R0X0</accession>
<evidence type="ECO:0000313" key="2">
    <source>
        <dbReference type="Proteomes" id="UP001197806"/>
    </source>
</evidence>
<reference evidence="1" key="1">
    <citation type="submission" date="2020-08" db="EMBL/GenBank/DDBJ databases">
        <title>Fungal Genomes of the International Space Station.</title>
        <authorList>
            <person name="Seuylemezian A."/>
            <person name="Singh N.K."/>
            <person name="Wood J."/>
            <person name="Venkateswaran K."/>
        </authorList>
    </citation>
    <scope>NUCLEOTIDE SEQUENCE</scope>
    <source>
        <strain evidence="1">I2-B2</strain>
    </source>
</reference>
<dbReference type="Proteomes" id="UP001197806">
    <property type="component" value="Unassembled WGS sequence"/>
</dbReference>
<dbReference type="EMBL" id="JACLPZ010000025">
    <property type="protein sequence ID" value="MBY0039190.1"/>
    <property type="molecule type" value="Genomic_DNA"/>
</dbReference>
<dbReference type="RefSeq" id="WP_221826287.1">
    <property type="nucleotide sequence ID" value="NZ_JACLPZ010000025.1"/>
</dbReference>
<dbReference type="PROSITE" id="PS51257">
    <property type="entry name" value="PROKAR_LIPOPROTEIN"/>
    <property type="match status" value="1"/>
</dbReference>